<feature type="domain" description="Succinylglutamate desuccinylase/Aspartoacylase catalytic" evidence="5">
    <location>
        <begin position="53"/>
        <end position="239"/>
    </location>
</feature>
<dbReference type="GO" id="GO:0016811">
    <property type="term" value="F:hydrolase activity, acting on carbon-nitrogen (but not peptide) bonds, in linear amides"/>
    <property type="evidence" value="ECO:0007669"/>
    <property type="project" value="InterPro"/>
</dbReference>
<keyword evidence="4" id="KW-0862">Zinc</keyword>
<keyword evidence="8" id="KW-1185">Reference proteome</keyword>
<evidence type="ECO:0000313" key="7">
    <source>
        <dbReference type="EMBL" id="SHF76375.1"/>
    </source>
</evidence>
<dbReference type="OrthoDB" id="9782876at2"/>
<evidence type="ECO:0000256" key="1">
    <source>
        <dbReference type="ARBA" id="ARBA00001947"/>
    </source>
</evidence>
<dbReference type="Proteomes" id="UP000184533">
    <property type="component" value="Unassembled WGS sequence"/>
</dbReference>
<dbReference type="EMBL" id="LAJF01000060">
    <property type="protein sequence ID" value="KKB85177.1"/>
    <property type="molecule type" value="Genomic_DNA"/>
</dbReference>
<dbReference type="Gene3D" id="3.40.630.10">
    <property type="entry name" value="Zn peptidases"/>
    <property type="match status" value="1"/>
</dbReference>
<comment type="cofactor">
    <cofactor evidence="1">
        <name>Zn(2+)</name>
        <dbReference type="ChEBI" id="CHEBI:29105"/>
    </cofactor>
</comment>
<keyword evidence="3" id="KW-0378">Hydrolase</keyword>
<keyword evidence="2" id="KW-0479">Metal-binding</keyword>
<dbReference type="PANTHER" id="PTHR37326">
    <property type="entry name" value="BLL3975 PROTEIN"/>
    <property type="match status" value="1"/>
</dbReference>
<dbReference type="Proteomes" id="UP000033608">
    <property type="component" value="Unassembled WGS sequence"/>
</dbReference>
<dbReference type="SUPFAM" id="SSF53187">
    <property type="entry name" value="Zn-dependent exopeptidases"/>
    <property type="match status" value="1"/>
</dbReference>
<gene>
    <name evidence="7" type="ORF">SAMN02745223_03483</name>
    <name evidence="6" type="ORF">VW29_07555</name>
</gene>
<dbReference type="Pfam" id="PF24827">
    <property type="entry name" value="AstE_AspA_cat"/>
    <property type="match status" value="1"/>
</dbReference>
<dbReference type="GO" id="GO:0046872">
    <property type="term" value="F:metal ion binding"/>
    <property type="evidence" value="ECO:0007669"/>
    <property type="project" value="UniProtKB-KW"/>
</dbReference>
<dbReference type="EMBL" id="FQVC01000013">
    <property type="protein sequence ID" value="SHF76375.1"/>
    <property type="molecule type" value="Genomic_DNA"/>
</dbReference>
<evidence type="ECO:0000259" key="5">
    <source>
        <dbReference type="Pfam" id="PF24827"/>
    </source>
</evidence>
<protein>
    <submittedName>
        <fullName evidence="6">Peptidase M14</fullName>
    </submittedName>
</protein>
<dbReference type="PANTHER" id="PTHR37326:SF1">
    <property type="entry name" value="BLL3975 PROTEIN"/>
    <property type="match status" value="1"/>
</dbReference>
<dbReference type="PIRSF" id="PIRSF039012">
    <property type="entry name" value="ASP"/>
    <property type="match status" value="1"/>
</dbReference>
<evidence type="ECO:0000313" key="8">
    <source>
        <dbReference type="Proteomes" id="UP000033608"/>
    </source>
</evidence>
<evidence type="ECO:0000313" key="6">
    <source>
        <dbReference type="EMBL" id="KKB85177.1"/>
    </source>
</evidence>
<proteinExistence type="predicted"/>
<evidence type="ECO:0000256" key="3">
    <source>
        <dbReference type="ARBA" id="ARBA00022801"/>
    </source>
</evidence>
<dbReference type="AlphaFoldDB" id="A0A0F5LU52"/>
<dbReference type="STRING" id="1121477.SAMN02745223_03483"/>
<dbReference type="PATRIC" id="fig|1121477.3.peg.2599"/>
<dbReference type="InterPro" id="IPR055438">
    <property type="entry name" value="AstE_AspA_cat"/>
</dbReference>
<dbReference type="RefSeq" id="WP_046134694.1">
    <property type="nucleotide sequence ID" value="NZ_FQVC01000013.1"/>
</dbReference>
<evidence type="ECO:0000256" key="4">
    <source>
        <dbReference type="ARBA" id="ARBA00022833"/>
    </source>
</evidence>
<evidence type="ECO:0000256" key="2">
    <source>
        <dbReference type="ARBA" id="ARBA00022723"/>
    </source>
</evidence>
<accession>A0A0F5LU52</accession>
<dbReference type="InterPro" id="IPR053138">
    <property type="entry name" value="N-alpha-Ac-DABA_deacetylase"/>
</dbReference>
<dbReference type="InterPro" id="IPR043795">
    <property type="entry name" value="N-alpha-Ac-DABA-like"/>
</dbReference>
<sequence>MSTLQVEKSRITNPIDFDADGRQAGYLRAPLSRNTAGWGVVEIPIISVKNGSGPTILLTGGIHGDEYEGPIAISRLARTLDPAKVQGRVIMIPAYNIPAVLNDTRLSPVDNRDMNRCFPGNAKGTFSEMLAHFLDGYILPLADVSVDLHTAGHSCDSMPSTNMHYVSNPDTRQKTMDAATAFGAPYNAVFWGVDEGATFTSCVERRGAISLGTELGGWGRVSVEGVRIGRRGIDNILKHFGVIDGKVDTTQRDGSPATRHMMVRDPAAYSFAPAGGLFEPTNVVGEAVKAGDPAGWLHFVEDIDRDPIQVNYQRDGVLWMSAGPGRVARGDVVSVIMSPYDERQAAT</sequence>
<reference evidence="7 9" key="2">
    <citation type="submission" date="2016-11" db="EMBL/GenBank/DDBJ databases">
        <authorList>
            <person name="Jaros S."/>
            <person name="Januszkiewicz K."/>
            <person name="Wedrychowicz H."/>
        </authorList>
    </citation>
    <scope>NUCLEOTIDE SEQUENCE [LARGE SCALE GENOMIC DNA]</scope>
    <source>
        <strain evidence="7 9">DSM 17137</strain>
    </source>
</reference>
<reference evidence="6 8" key="1">
    <citation type="submission" date="2015-03" db="EMBL/GenBank/DDBJ databases">
        <authorList>
            <person name="Hassan Y.I."/>
            <person name="Lepp D."/>
            <person name="Zhou T."/>
        </authorList>
    </citation>
    <scope>NUCLEOTIDE SEQUENCE [LARGE SCALE GENOMIC DNA]</scope>
    <source>
        <strain evidence="6 8">DSM 17137</strain>
    </source>
</reference>
<dbReference type="GO" id="GO:0016788">
    <property type="term" value="F:hydrolase activity, acting on ester bonds"/>
    <property type="evidence" value="ECO:0007669"/>
    <property type="project" value="InterPro"/>
</dbReference>
<name>A0A0F5LU52_9HYPH</name>
<evidence type="ECO:0000313" key="9">
    <source>
        <dbReference type="Proteomes" id="UP000184533"/>
    </source>
</evidence>
<organism evidence="6 8">
    <name type="scientific">Devosia limi DSM 17137</name>
    <dbReference type="NCBI Taxonomy" id="1121477"/>
    <lineage>
        <taxon>Bacteria</taxon>
        <taxon>Pseudomonadati</taxon>
        <taxon>Pseudomonadota</taxon>
        <taxon>Alphaproteobacteria</taxon>
        <taxon>Hyphomicrobiales</taxon>
        <taxon>Devosiaceae</taxon>
        <taxon>Devosia</taxon>
    </lineage>
</organism>
<dbReference type="CDD" id="cd06252">
    <property type="entry name" value="M14_ASTE_ASPA-like"/>
    <property type="match status" value="1"/>
</dbReference>